<reference evidence="1 2" key="1">
    <citation type="submission" date="2016-10" db="EMBL/GenBank/DDBJ databases">
        <authorList>
            <person name="de Groot N.N."/>
        </authorList>
    </citation>
    <scope>NUCLEOTIDE SEQUENCE [LARGE SCALE GENOMIC DNA]</scope>
    <source>
        <strain evidence="1 2">DSM 22024</strain>
    </source>
</reference>
<keyword evidence="2" id="KW-1185">Reference proteome</keyword>
<dbReference type="RefSeq" id="WP_092652146.1">
    <property type="nucleotide sequence ID" value="NZ_LT629732.1"/>
</dbReference>
<dbReference type="AlphaFoldDB" id="A0A1H1PNT8"/>
<name>A0A1H1PNT8_9ACTN</name>
<sequence length="141" mass="15088">MLDSNGLEVLSPSECIRLLDKAAVGRLVFTDAGLPAVSPLPFTVDGDFVVVGTSAESHVARAVHDSIIAFQADEVATEPVLTGWTVTVLGRAQVVRERKEAARLLHEAARPWPSRTAEFVRVPLTRIHGRRAAAVPVSTTA</sequence>
<evidence type="ECO:0000313" key="1">
    <source>
        <dbReference type="EMBL" id="SDS12419.1"/>
    </source>
</evidence>
<dbReference type="Proteomes" id="UP000198983">
    <property type="component" value="Chromosome I"/>
</dbReference>
<dbReference type="Gene3D" id="2.30.110.10">
    <property type="entry name" value="Electron Transport, Fmn-binding Protein, Chain A"/>
    <property type="match status" value="1"/>
</dbReference>
<evidence type="ECO:0000313" key="2">
    <source>
        <dbReference type="Proteomes" id="UP000198983"/>
    </source>
</evidence>
<dbReference type="STRING" id="117157.SAMN04489717_1697"/>
<dbReference type="EMBL" id="LT629732">
    <property type="protein sequence ID" value="SDS12419.1"/>
    <property type="molecule type" value="Genomic_DNA"/>
</dbReference>
<dbReference type="SUPFAM" id="SSF50475">
    <property type="entry name" value="FMN-binding split barrel"/>
    <property type="match status" value="1"/>
</dbReference>
<proteinExistence type="predicted"/>
<dbReference type="OrthoDB" id="5193072at2"/>
<dbReference type="InterPro" id="IPR024747">
    <property type="entry name" value="Pyridox_Oxase-rel"/>
</dbReference>
<organism evidence="1 2">
    <name type="scientific">Actinopolymorpha singaporensis</name>
    <dbReference type="NCBI Taxonomy" id="117157"/>
    <lineage>
        <taxon>Bacteria</taxon>
        <taxon>Bacillati</taxon>
        <taxon>Actinomycetota</taxon>
        <taxon>Actinomycetes</taxon>
        <taxon>Propionibacteriales</taxon>
        <taxon>Actinopolymorphaceae</taxon>
        <taxon>Actinopolymorpha</taxon>
    </lineage>
</organism>
<dbReference type="InterPro" id="IPR012349">
    <property type="entry name" value="Split_barrel_FMN-bd"/>
</dbReference>
<accession>A0A1H1PNT8</accession>
<gene>
    <name evidence="1" type="ORF">SAMN04489717_1697</name>
</gene>
<dbReference type="Pfam" id="PF12900">
    <property type="entry name" value="Pyridox_ox_2"/>
    <property type="match status" value="1"/>
</dbReference>
<protein>
    <submittedName>
        <fullName evidence="1">Nitroimidazol reductase NimA, pyridoxamine 5'-phosphate oxidase superfamily</fullName>
    </submittedName>
</protein>